<dbReference type="PROSITE" id="PS51913">
    <property type="entry name" value="HTH_HARE"/>
    <property type="match status" value="1"/>
</dbReference>
<dbReference type="Proteomes" id="UP000191897">
    <property type="component" value="Unassembled WGS sequence"/>
</dbReference>
<protein>
    <recommendedName>
        <fullName evidence="2">HTH HARE-type domain-containing protein</fullName>
    </recommendedName>
</protein>
<evidence type="ECO:0000256" key="1">
    <source>
        <dbReference type="ARBA" id="ARBA00023163"/>
    </source>
</evidence>
<evidence type="ECO:0000313" key="4">
    <source>
        <dbReference type="Proteomes" id="UP000191897"/>
    </source>
</evidence>
<reference evidence="3 4" key="1">
    <citation type="submission" date="2016-01" db="EMBL/GenBank/DDBJ databases">
        <authorList>
            <person name="Oliw E.H."/>
        </authorList>
    </citation>
    <scope>NUCLEOTIDE SEQUENCE [LARGE SCALE GENOMIC DNA]</scope>
    <source>
        <strain evidence="3 4">Kerr 14</strain>
    </source>
</reference>
<dbReference type="GO" id="GO:0006355">
    <property type="term" value="P:regulation of DNA-templated transcription"/>
    <property type="evidence" value="ECO:0007669"/>
    <property type="project" value="InterPro"/>
</dbReference>
<organism evidence="3 4">
    <name type="scientific">Agrobacterium tumefaciens str. Kerr 14</name>
    <dbReference type="NCBI Taxonomy" id="1183424"/>
    <lineage>
        <taxon>Bacteria</taxon>
        <taxon>Pseudomonadati</taxon>
        <taxon>Pseudomonadota</taxon>
        <taxon>Alphaproteobacteria</taxon>
        <taxon>Hyphomicrobiales</taxon>
        <taxon>Rhizobiaceae</taxon>
        <taxon>Rhizobium/Agrobacterium group</taxon>
        <taxon>Agrobacterium</taxon>
        <taxon>Agrobacterium tumefaciens complex</taxon>
    </lineage>
</organism>
<name>A0A1S7QVV0_AGRTU</name>
<feature type="domain" description="HTH HARE-type" evidence="2">
    <location>
        <begin position="1"/>
        <end position="59"/>
    </location>
</feature>
<dbReference type="InterPro" id="IPR007759">
    <property type="entry name" value="Asxl_HARE-HTH"/>
</dbReference>
<gene>
    <name evidence="3" type="ORF">AGR4C_Cc90012</name>
</gene>
<sequence>MSARAILSAAYRSDIVPHHLHGKTQHKTLQARLSEDILKFKRNSLFYRTKPGHFFLTEFQADPDIPQKYRTPFPARRRTRDLLKGPLLAVDQHAIPARAFGDDAWKWLSAAFEDDHLLYRDPKEIGDGVAFLWTFAMVYRGNQVLSYRVGRYRDDRDSFANKRTVGFANVVHSNYCTLFNQDDHGILESALTAASTDLDLASSLDLFNKTDRAPRLESICVSETGGNPAYVAVVRLECPDWFEPLTRRLSLNDLQWLDFSTPPNHIEDFDPWSRMVIENRSGVAV</sequence>
<evidence type="ECO:0000313" key="3">
    <source>
        <dbReference type="EMBL" id="CUX42748.1"/>
    </source>
</evidence>
<accession>A0A1S7QVV0</accession>
<dbReference type="AlphaFoldDB" id="A0A1S7QVV0"/>
<keyword evidence="1" id="KW-0804">Transcription</keyword>
<dbReference type="EMBL" id="FBWC01000018">
    <property type="protein sequence ID" value="CUX42748.1"/>
    <property type="molecule type" value="Genomic_DNA"/>
</dbReference>
<evidence type="ECO:0000259" key="2">
    <source>
        <dbReference type="PROSITE" id="PS51913"/>
    </source>
</evidence>
<proteinExistence type="predicted"/>